<evidence type="ECO:0000256" key="2">
    <source>
        <dbReference type="ARBA" id="ARBA00023125"/>
    </source>
</evidence>
<dbReference type="InterPro" id="IPR003313">
    <property type="entry name" value="AraC-bd"/>
</dbReference>
<dbReference type="InterPro" id="IPR009057">
    <property type="entry name" value="Homeodomain-like_sf"/>
</dbReference>
<keyword evidence="1" id="KW-0805">Transcription regulation</keyword>
<dbReference type="PROSITE" id="PS01124">
    <property type="entry name" value="HTH_ARAC_FAMILY_2"/>
    <property type="match status" value="1"/>
</dbReference>
<dbReference type="Pfam" id="PF02311">
    <property type="entry name" value="AraC_binding"/>
    <property type="match status" value="1"/>
</dbReference>
<accession>A0A1I1MEV8</accession>
<dbReference type="STRING" id="927664.SAMN05421780_110151"/>
<keyword evidence="6" id="KW-1185">Reference proteome</keyword>
<dbReference type="SUPFAM" id="SSF46689">
    <property type="entry name" value="Homeodomain-like"/>
    <property type="match status" value="1"/>
</dbReference>
<dbReference type="InterPro" id="IPR018060">
    <property type="entry name" value="HTH_AraC"/>
</dbReference>
<evidence type="ECO:0000313" key="5">
    <source>
        <dbReference type="EMBL" id="SFC83725.1"/>
    </source>
</evidence>
<dbReference type="Proteomes" id="UP000199514">
    <property type="component" value="Unassembled WGS sequence"/>
</dbReference>
<dbReference type="Gene3D" id="2.60.120.10">
    <property type="entry name" value="Jelly Rolls"/>
    <property type="match status" value="1"/>
</dbReference>
<dbReference type="PANTHER" id="PTHR43280">
    <property type="entry name" value="ARAC-FAMILY TRANSCRIPTIONAL REGULATOR"/>
    <property type="match status" value="1"/>
</dbReference>
<dbReference type="InterPro" id="IPR011051">
    <property type="entry name" value="RmlC_Cupin_sf"/>
</dbReference>
<dbReference type="SUPFAM" id="SSF51182">
    <property type="entry name" value="RmlC-like cupins"/>
    <property type="match status" value="1"/>
</dbReference>
<dbReference type="InterPro" id="IPR014710">
    <property type="entry name" value="RmlC-like_jellyroll"/>
</dbReference>
<dbReference type="Pfam" id="PF12833">
    <property type="entry name" value="HTH_18"/>
    <property type="match status" value="1"/>
</dbReference>
<organism evidence="5 6">
    <name type="scientific">Flexibacter flexilis DSM 6793</name>
    <dbReference type="NCBI Taxonomy" id="927664"/>
    <lineage>
        <taxon>Bacteria</taxon>
        <taxon>Pseudomonadati</taxon>
        <taxon>Bacteroidota</taxon>
        <taxon>Cytophagia</taxon>
        <taxon>Cytophagales</taxon>
        <taxon>Flexibacteraceae</taxon>
        <taxon>Flexibacter</taxon>
    </lineage>
</organism>
<feature type="domain" description="HTH araC/xylS-type" evidence="4">
    <location>
        <begin position="193"/>
        <end position="291"/>
    </location>
</feature>
<evidence type="ECO:0000256" key="1">
    <source>
        <dbReference type="ARBA" id="ARBA00023015"/>
    </source>
</evidence>
<evidence type="ECO:0000313" key="6">
    <source>
        <dbReference type="Proteomes" id="UP000199514"/>
    </source>
</evidence>
<dbReference type="GO" id="GO:0043565">
    <property type="term" value="F:sequence-specific DNA binding"/>
    <property type="evidence" value="ECO:0007669"/>
    <property type="project" value="InterPro"/>
</dbReference>
<name>A0A1I1MEV8_9BACT</name>
<dbReference type="AlphaFoldDB" id="A0A1I1MEV8"/>
<evidence type="ECO:0000256" key="3">
    <source>
        <dbReference type="ARBA" id="ARBA00023163"/>
    </source>
</evidence>
<dbReference type="Gene3D" id="1.10.10.60">
    <property type="entry name" value="Homeodomain-like"/>
    <property type="match status" value="1"/>
</dbReference>
<dbReference type="OrthoDB" id="9793451at2"/>
<keyword evidence="3" id="KW-0804">Transcription</keyword>
<dbReference type="PANTHER" id="PTHR43280:SF32">
    <property type="entry name" value="TRANSCRIPTIONAL REGULATORY PROTEIN"/>
    <property type="match status" value="1"/>
</dbReference>
<keyword evidence="2" id="KW-0238">DNA-binding</keyword>
<dbReference type="EMBL" id="FOLE01000010">
    <property type="protein sequence ID" value="SFC83725.1"/>
    <property type="molecule type" value="Genomic_DNA"/>
</dbReference>
<gene>
    <name evidence="5" type="ORF">SAMN05421780_110151</name>
</gene>
<reference evidence="5 6" key="1">
    <citation type="submission" date="2016-10" db="EMBL/GenBank/DDBJ databases">
        <authorList>
            <person name="de Groot N.N."/>
        </authorList>
    </citation>
    <scope>NUCLEOTIDE SEQUENCE [LARGE SCALE GENOMIC DNA]</scope>
    <source>
        <strain evidence="5 6">DSM 6793</strain>
    </source>
</reference>
<sequence>MAIKEQTFYRGIYGEEDTLLVRDLINVTNLKVLAKKYQNIIKPHSHDNLFQIFFVEQGAMELLFEDQSIRVESPSFFTIPKNVIHGLSVNPESQGYVISISDLALEKMLALDADIFFEIDIINVVKFDLTNDLFENLYTTIKKCIYEFENQLPAKELALEFLTGMLLIRLFRIPKESQMRLKPTDNGYKMYFRQFKHLIKESYNYSRTVESYCEHLGISNTHLHRICKTIAGKAPKKIITDFFITESKEYLRNHKYTIADVAYKLGFEDPSYFTRLFKSTTNISPSQYKKFIGL</sequence>
<dbReference type="GO" id="GO:0003700">
    <property type="term" value="F:DNA-binding transcription factor activity"/>
    <property type="evidence" value="ECO:0007669"/>
    <property type="project" value="InterPro"/>
</dbReference>
<dbReference type="InterPro" id="IPR020449">
    <property type="entry name" value="Tscrpt_reg_AraC-type_HTH"/>
</dbReference>
<proteinExistence type="predicted"/>
<protein>
    <submittedName>
        <fullName evidence="5">AraC family transcriptional regulator, transcriptional activator of pobA</fullName>
    </submittedName>
</protein>
<dbReference type="RefSeq" id="WP_091515313.1">
    <property type="nucleotide sequence ID" value="NZ_FOLE01000010.1"/>
</dbReference>
<dbReference type="SMART" id="SM00342">
    <property type="entry name" value="HTH_ARAC"/>
    <property type="match status" value="1"/>
</dbReference>
<evidence type="ECO:0000259" key="4">
    <source>
        <dbReference type="PROSITE" id="PS01124"/>
    </source>
</evidence>
<dbReference type="PRINTS" id="PR00032">
    <property type="entry name" value="HTHARAC"/>
</dbReference>